<dbReference type="InterPro" id="IPR013078">
    <property type="entry name" value="His_Pase_superF_clade-1"/>
</dbReference>
<comment type="caution">
    <text evidence="3">The sequence shown here is derived from an EMBL/GenBank/DDBJ whole genome shotgun (WGS) entry which is preliminary data.</text>
</comment>
<dbReference type="SMART" id="SM00855">
    <property type="entry name" value="PGAM"/>
    <property type="match status" value="1"/>
</dbReference>
<proteinExistence type="predicted"/>
<dbReference type="GO" id="GO:0005829">
    <property type="term" value="C:cytosol"/>
    <property type="evidence" value="ECO:0007669"/>
    <property type="project" value="TreeGrafter"/>
</dbReference>
<dbReference type="GO" id="GO:0016791">
    <property type="term" value="F:phosphatase activity"/>
    <property type="evidence" value="ECO:0007669"/>
    <property type="project" value="TreeGrafter"/>
</dbReference>
<dbReference type="PANTHER" id="PTHR48100">
    <property type="entry name" value="BROAD-SPECIFICITY PHOSPHATASE YOR283W-RELATED"/>
    <property type="match status" value="1"/>
</dbReference>
<evidence type="ECO:0000313" key="4">
    <source>
        <dbReference type="Proteomes" id="UP000245212"/>
    </source>
</evidence>
<dbReference type="SUPFAM" id="SSF53254">
    <property type="entry name" value="Phosphoglycerate mutase-like"/>
    <property type="match status" value="1"/>
</dbReference>
<evidence type="ECO:0000256" key="1">
    <source>
        <dbReference type="PIRSR" id="PIRSR613078-1"/>
    </source>
</evidence>
<organism evidence="3 4">
    <name type="scientific">Corticimicrobacter populi</name>
    <dbReference type="NCBI Taxonomy" id="2175229"/>
    <lineage>
        <taxon>Bacteria</taxon>
        <taxon>Pseudomonadati</taxon>
        <taxon>Pseudomonadota</taxon>
        <taxon>Betaproteobacteria</taxon>
        <taxon>Burkholderiales</taxon>
        <taxon>Alcaligenaceae</taxon>
        <taxon>Corticimicrobacter</taxon>
    </lineage>
</organism>
<dbReference type="CDD" id="cd07067">
    <property type="entry name" value="HP_PGM_like"/>
    <property type="match status" value="1"/>
</dbReference>
<feature type="binding site" evidence="2">
    <location>
        <begin position="8"/>
        <end position="15"/>
    </location>
    <ligand>
        <name>substrate</name>
    </ligand>
</feature>
<dbReference type="Proteomes" id="UP000245212">
    <property type="component" value="Unassembled WGS sequence"/>
</dbReference>
<dbReference type="AlphaFoldDB" id="A0A2V1K2T2"/>
<dbReference type="InterPro" id="IPR029033">
    <property type="entry name" value="His_PPase_superfam"/>
</dbReference>
<evidence type="ECO:0000313" key="3">
    <source>
        <dbReference type="EMBL" id="PWF24890.1"/>
    </source>
</evidence>
<dbReference type="Pfam" id="PF00300">
    <property type="entry name" value="His_Phos_1"/>
    <property type="match status" value="1"/>
</dbReference>
<dbReference type="EMBL" id="QETA01000001">
    <property type="protein sequence ID" value="PWF24890.1"/>
    <property type="molecule type" value="Genomic_DNA"/>
</dbReference>
<dbReference type="PANTHER" id="PTHR48100:SF44">
    <property type="entry name" value="PHOSPHATASE C1620.13-RELATED"/>
    <property type="match status" value="1"/>
</dbReference>
<keyword evidence="4" id="KW-1185">Reference proteome</keyword>
<feature type="binding site" evidence="2">
    <location>
        <position position="62"/>
    </location>
    <ligand>
        <name>substrate</name>
    </ligand>
</feature>
<dbReference type="Gene3D" id="3.40.50.1240">
    <property type="entry name" value="Phosphoglycerate mutase-like"/>
    <property type="match status" value="1"/>
</dbReference>
<dbReference type="PROSITE" id="PS00175">
    <property type="entry name" value="PG_MUTASE"/>
    <property type="match status" value="1"/>
</dbReference>
<dbReference type="InterPro" id="IPR050275">
    <property type="entry name" value="PGM_Phosphatase"/>
</dbReference>
<protein>
    <submittedName>
        <fullName evidence="3">Histidine phosphatase family protein</fullName>
    </submittedName>
</protein>
<accession>A0A2V1K2T2</accession>
<reference evidence="4" key="1">
    <citation type="submission" date="2018-05" db="EMBL/GenBank/DDBJ databases">
        <authorList>
            <person name="Li Y."/>
        </authorList>
    </citation>
    <scope>NUCLEOTIDE SEQUENCE [LARGE SCALE GENOMIC DNA]</scope>
    <source>
        <strain evidence="4">3d-2-2</strain>
    </source>
</reference>
<dbReference type="RefSeq" id="WP_109060962.1">
    <property type="nucleotide sequence ID" value="NZ_QETA01000001.1"/>
</dbReference>
<feature type="active site" description="Proton donor/acceptor" evidence="1">
    <location>
        <position position="86"/>
    </location>
</feature>
<evidence type="ECO:0000256" key="2">
    <source>
        <dbReference type="PIRSR" id="PIRSR613078-2"/>
    </source>
</evidence>
<feature type="active site" description="Tele-phosphohistidine intermediate" evidence="1">
    <location>
        <position position="9"/>
    </location>
</feature>
<gene>
    <name evidence="3" type="ORF">DD235_01540</name>
</gene>
<name>A0A2V1K2T2_9BURK</name>
<dbReference type="InterPro" id="IPR001345">
    <property type="entry name" value="PG/BPGM_mutase_AS"/>
</dbReference>
<sequence length="225" mass="24804">MTDIWLIRHGETDWNRAHRLQGGQDIPLNDNGQAQAHQLARRLAELPERPRFAGLYSSDLQRARQTAQPLGAVLDLPLLTETGLRERSFGVLEGLAIDTMAQTQPEAAAIWRERRLHDPLPGGESLAEFARRVLDSLHLLAQRHDGGTLLTVTHGGVLNVVWQYAHGEPFDAPRSAVIRNAGINRIRIDGTRWHILGWSDTSHLDQAAADDASLPPASHPAPPIA</sequence>